<dbReference type="Pfam" id="PF03372">
    <property type="entry name" value="Exo_endo_phos"/>
    <property type="match status" value="1"/>
</dbReference>
<dbReference type="EMBL" id="JADBEF010000001">
    <property type="protein sequence ID" value="MBE1557486.1"/>
    <property type="molecule type" value="Genomic_DNA"/>
</dbReference>
<dbReference type="SUPFAM" id="SSF56219">
    <property type="entry name" value="DNase I-like"/>
    <property type="match status" value="1"/>
</dbReference>
<keyword evidence="1" id="KW-0732">Signal</keyword>
<reference evidence="3 4" key="1">
    <citation type="submission" date="2020-10" db="EMBL/GenBank/DDBJ databases">
        <title>Sequencing the genomes of 1000 actinobacteria strains.</title>
        <authorList>
            <person name="Klenk H.-P."/>
        </authorList>
    </citation>
    <scope>NUCLEOTIDE SEQUENCE [LARGE SCALE GENOMIC DNA]</scope>
    <source>
        <strain evidence="3 4">DSM 43748</strain>
    </source>
</reference>
<feature type="chain" id="PRO_5046265489" evidence="1">
    <location>
        <begin position="29"/>
        <end position="390"/>
    </location>
</feature>
<keyword evidence="3" id="KW-0255">Endonuclease</keyword>
<gene>
    <name evidence="3" type="ORF">H4W81_000265</name>
</gene>
<sequence>MSKTPRLIVFIAISLLSVLVVQPAPARAAVPVKPKVMQFNLAGGEWWKGTKSPVVNSIAATARQVQPDVITLNEVCRDQYEALRDMLKPIDGNGWRISGWDFHAEADSLKYTRCLGLKGTSEPCYAAGTCHLAVGSAILTRLGASNRKVWDLPRFIRSDGAEYKMLCVKTWLPVEQSPARNQYSQVCVTHLDPIGGVVDPARMVDGWTSFCLPKTATWPGEDIRHCQASVIRARLEENMMIPDANGHYAPLLVAGDLNQRLDEVAFTSYPQVQQRAAQVTPSRRYFGFSDFQLPGTVPLKFHYREAGMAANPWTFCSVPGVPTNALPPVDVSCQSDYTPVKLDHVVYQTEYWHSPSAQATTMYRTPGDSSSGLLSDHRRYDAQLTWQSFP</sequence>
<evidence type="ECO:0000313" key="3">
    <source>
        <dbReference type="EMBL" id="MBE1557486.1"/>
    </source>
</evidence>
<comment type="caution">
    <text evidence="3">The sequence shown here is derived from an EMBL/GenBank/DDBJ whole genome shotgun (WGS) entry which is preliminary data.</text>
</comment>
<dbReference type="GO" id="GO:0016787">
    <property type="term" value="F:hydrolase activity"/>
    <property type="evidence" value="ECO:0007669"/>
    <property type="project" value="UniProtKB-KW"/>
</dbReference>
<keyword evidence="3" id="KW-0540">Nuclease</keyword>
<feature type="domain" description="Endonuclease/exonuclease/phosphatase" evidence="2">
    <location>
        <begin position="37"/>
        <end position="290"/>
    </location>
</feature>
<keyword evidence="4" id="KW-1185">Reference proteome</keyword>
<evidence type="ECO:0000259" key="2">
    <source>
        <dbReference type="Pfam" id="PF03372"/>
    </source>
</evidence>
<dbReference type="InterPro" id="IPR036691">
    <property type="entry name" value="Endo/exonu/phosph_ase_sf"/>
</dbReference>
<dbReference type="RefSeq" id="WP_192773099.1">
    <property type="nucleotide sequence ID" value="NZ_BAAASY010000019.1"/>
</dbReference>
<feature type="signal peptide" evidence="1">
    <location>
        <begin position="1"/>
        <end position="28"/>
    </location>
</feature>
<dbReference type="Gene3D" id="3.60.10.10">
    <property type="entry name" value="Endonuclease/exonuclease/phosphatase"/>
    <property type="match status" value="1"/>
</dbReference>
<proteinExistence type="predicted"/>
<dbReference type="GO" id="GO:0004519">
    <property type="term" value="F:endonuclease activity"/>
    <property type="evidence" value="ECO:0007669"/>
    <property type="project" value="UniProtKB-KW"/>
</dbReference>
<accession>A0ABR9K6R4</accession>
<evidence type="ECO:0000256" key="1">
    <source>
        <dbReference type="SAM" id="SignalP"/>
    </source>
</evidence>
<name>A0ABR9K6R4_9ACTN</name>
<organism evidence="3 4">
    <name type="scientific">Nonomuraea africana</name>
    <dbReference type="NCBI Taxonomy" id="46171"/>
    <lineage>
        <taxon>Bacteria</taxon>
        <taxon>Bacillati</taxon>
        <taxon>Actinomycetota</taxon>
        <taxon>Actinomycetes</taxon>
        <taxon>Streptosporangiales</taxon>
        <taxon>Streptosporangiaceae</taxon>
        <taxon>Nonomuraea</taxon>
    </lineage>
</organism>
<keyword evidence="3" id="KW-0378">Hydrolase</keyword>
<dbReference type="Proteomes" id="UP000661607">
    <property type="component" value="Unassembled WGS sequence"/>
</dbReference>
<dbReference type="InterPro" id="IPR005135">
    <property type="entry name" value="Endo/exonuclease/phosphatase"/>
</dbReference>
<evidence type="ECO:0000313" key="4">
    <source>
        <dbReference type="Proteomes" id="UP000661607"/>
    </source>
</evidence>
<protein>
    <submittedName>
        <fullName evidence="3">Endonuclease/exonuclease/phosphatase family metal-dependent hydrolase</fullName>
    </submittedName>
</protein>